<protein>
    <submittedName>
        <fullName evidence="1">Uncharacterized protein</fullName>
    </submittedName>
</protein>
<dbReference type="EMBL" id="CP034669">
    <property type="protein sequence ID" value="QAT83628.1"/>
    <property type="molecule type" value="Genomic_DNA"/>
</dbReference>
<name>A0A410RP92_CORCK</name>
<dbReference type="Proteomes" id="UP000288758">
    <property type="component" value="Chromosome"/>
</dbReference>
<gene>
    <name evidence="1" type="ORF">EJ065_2042</name>
</gene>
<reference evidence="1 2" key="1">
    <citation type="submission" date="2018-12" db="EMBL/GenBank/DDBJ databases">
        <title>Complete Genome Sequence of the Corallopyronin A producing Myxobacterium Corallococcus coralloides B035.</title>
        <authorList>
            <person name="Bouhired S.M."/>
            <person name="Rupp O."/>
            <person name="Blom J."/>
            <person name="Schaeberle T.F."/>
            <person name="Kehraus S."/>
            <person name="Schiefer A."/>
            <person name="Pfarr K."/>
            <person name="Goesmann A."/>
            <person name="Hoerauf A."/>
            <person name="Koenig G.M."/>
        </authorList>
    </citation>
    <scope>NUCLEOTIDE SEQUENCE [LARGE SCALE GENOMIC DNA]</scope>
    <source>
        <strain evidence="1 2">B035</strain>
    </source>
</reference>
<proteinExistence type="predicted"/>
<dbReference type="RefSeq" id="WP_164933174.1">
    <property type="nucleotide sequence ID" value="NZ_CP034669.1"/>
</dbReference>
<evidence type="ECO:0000313" key="2">
    <source>
        <dbReference type="Proteomes" id="UP000288758"/>
    </source>
</evidence>
<sequence length="58" mass="6776">MPPGPAKALHAQLEPLYAQAPERLRHREFPESGHMMREADWHEATRDAADWLSRFLPR</sequence>
<dbReference type="AlphaFoldDB" id="A0A410RP92"/>
<evidence type="ECO:0000313" key="1">
    <source>
        <dbReference type="EMBL" id="QAT83628.1"/>
    </source>
</evidence>
<organism evidence="1 2">
    <name type="scientific">Corallococcus coralloides</name>
    <name type="common">Myxococcus coralloides</name>
    <dbReference type="NCBI Taxonomy" id="184914"/>
    <lineage>
        <taxon>Bacteria</taxon>
        <taxon>Pseudomonadati</taxon>
        <taxon>Myxococcota</taxon>
        <taxon>Myxococcia</taxon>
        <taxon>Myxococcales</taxon>
        <taxon>Cystobacterineae</taxon>
        <taxon>Myxococcaceae</taxon>
        <taxon>Corallococcus</taxon>
    </lineage>
</organism>
<accession>A0A410RP92</accession>